<organism evidence="2 3">
    <name type="scientific">Sporolactobacillus kofuensis</name>
    <dbReference type="NCBI Taxonomy" id="269672"/>
    <lineage>
        <taxon>Bacteria</taxon>
        <taxon>Bacillati</taxon>
        <taxon>Bacillota</taxon>
        <taxon>Bacilli</taxon>
        <taxon>Bacillales</taxon>
        <taxon>Sporolactobacillaceae</taxon>
        <taxon>Sporolactobacillus</taxon>
    </lineage>
</organism>
<dbReference type="RefSeq" id="WP_253052593.1">
    <property type="nucleotide sequence ID" value="NZ_JAMXWN010000002.1"/>
</dbReference>
<keyword evidence="3" id="KW-1185">Reference proteome</keyword>
<keyword evidence="1" id="KW-1133">Transmembrane helix</keyword>
<dbReference type="Proteomes" id="UP001596267">
    <property type="component" value="Unassembled WGS sequence"/>
</dbReference>
<protein>
    <recommendedName>
        <fullName evidence="4">Hydrolase</fullName>
    </recommendedName>
</protein>
<comment type="caution">
    <text evidence="2">The sequence shown here is derived from an EMBL/GenBank/DDBJ whole genome shotgun (WGS) entry which is preliminary data.</text>
</comment>
<gene>
    <name evidence="2" type="ORF">ACFP7A_04290</name>
</gene>
<dbReference type="EMBL" id="JBHSTQ010000003">
    <property type="protein sequence ID" value="MFC6385812.1"/>
    <property type="molecule type" value="Genomic_DNA"/>
</dbReference>
<accession>A0ABW1WE14</accession>
<proteinExistence type="predicted"/>
<evidence type="ECO:0008006" key="4">
    <source>
        <dbReference type="Google" id="ProtNLM"/>
    </source>
</evidence>
<sequence length="227" mass="25742">MNVLNRVFTRLKKYLWVVLALPVLLGVLGWLIPVGKMPSEYDAQATIQLGDYENNQYNDPQQVILLLSNLSFYEQNSHALGTDEAKTFMTRINVSEMPNHLIQISYRAQKANDAIDGVHQITNAFLKMDSKHFDEKEKVIDQTIHAMKTMNPEQGETVNRERFLYKLQNEKLKMRPAQLLQAAKQGSNSGVTTLSSKKRAVLGIMLGITLVLIAAALPEFVRKREDV</sequence>
<reference evidence="3" key="1">
    <citation type="journal article" date="2019" name="Int. J. Syst. Evol. Microbiol.">
        <title>The Global Catalogue of Microorganisms (GCM) 10K type strain sequencing project: providing services to taxonomists for standard genome sequencing and annotation.</title>
        <authorList>
            <consortium name="The Broad Institute Genomics Platform"/>
            <consortium name="The Broad Institute Genome Sequencing Center for Infectious Disease"/>
            <person name="Wu L."/>
            <person name="Ma J."/>
        </authorList>
    </citation>
    <scope>NUCLEOTIDE SEQUENCE [LARGE SCALE GENOMIC DNA]</scope>
    <source>
        <strain evidence="3">CCUG 42001</strain>
    </source>
</reference>
<keyword evidence="1" id="KW-0812">Transmembrane</keyword>
<feature type="transmembrane region" description="Helical" evidence="1">
    <location>
        <begin position="200"/>
        <end position="221"/>
    </location>
</feature>
<evidence type="ECO:0000256" key="1">
    <source>
        <dbReference type="SAM" id="Phobius"/>
    </source>
</evidence>
<feature type="transmembrane region" description="Helical" evidence="1">
    <location>
        <begin position="14"/>
        <end position="32"/>
    </location>
</feature>
<keyword evidence="1" id="KW-0472">Membrane</keyword>
<name>A0ABW1WE14_9BACL</name>
<evidence type="ECO:0000313" key="3">
    <source>
        <dbReference type="Proteomes" id="UP001596267"/>
    </source>
</evidence>
<evidence type="ECO:0000313" key="2">
    <source>
        <dbReference type="EMBL" id="MFC6385812.1"/>
    </source>
</evidence>